<protein>
    <submittedName>
        <fullName evidence="1">Uncharacterized protein</fullName>
    </submittedName>
</protein>
<sequence length="555" mass="62446">MCSHFVAIGPFRMSPGSDVETLTSLCLQNIAENMQSVWMADYMDKNMEEYNFLYIEGPFNQLAGPLVQQLIRILGDSHKLTKAGLHLLLHPHLTELSLRPCASLVTKAMVQLVTVRCKFLISLDLHSCNRVPAASLALLVERLPRLQKLYLSDTQSDSLVLAAIGSFCQRLRELDLSRCKKISASSLLTLVYDSRTGRFCCQALRVLLLQDVMPKGNTEQWVHAVCFVLLALPYLEQFANPSMADAMRLLYLRKLNPSNFPPENFPSLSEVAKTRHARVGKKEITRTVAQDTVLCLKKLEDLDEDDACTVGSLCQGLEEVSIALSNQTEGSWSLVQWPNLTRLILHCPECPQRRLEEVLTTIHPISKNLRLLSLQNLLWCHEESLSTLVTWCPNLQSFQTHLTVPRHTASHNGPELPPWPVDPILLPHLHTFSLLLEGDDVLHPTFLHKLGGFLVSLLKGCPKLESLSLCRIPAPLDGVFEAVYGSHQPEPLQKLREVSLCSSNITQWGVSLILRAKNDLKALDLSHCKDVTCRDHHKLQEGARKDKRSVRITWQ</sequence>
<evidence type="ECO:0000313" key="1">
    <source>
        <dbReference type="EMBL" id="CAJ0928419.1"/>
    </source>
</evidence>
<dbReference type="InterPro" id="IPR006553">
    <property type="entry name" value="Leu-rich_rpt_Cys-con_subtyp"/>
</dbReference>
<evidence type="ECO:0000313" key="2">
    <source>
        <dbReference type="Proteomes" id="UP001176940"/>
    </source>
</evidence>
<dbReference type="Gene3D" id="3.80.10.10">
    <property type="entry name" value="Ribonuclease Inhibitor"/>
    <property type="match status" value="1"/>
</dbReference>
<name>A0ABN9L028_9NEOB</name>
<dbReference type="SMART" id="SM00367">
    <property type="entry name" value="LRR_CC"/>
    <property type="match status" value="3"/>
</dbReference>
<dbReference type="PANTHER" id="PTHR13318">
    <property type="entry name" value="PARTNER OF PAIRED, ISOFORM B-RELATED"/>
    <property type="match status" value="1"/>
</dbReference>
<dbReference type="InterPro" id="IPR032675">
    <property type="entry name" value="LRR_dom_sf"/>
</dbReference>
<comment type="caution">
    <text evidence="1">The sequence shown here is derived from an EMBL/GenBank/DDBJ whole genome shotgun (WGS) entry which is preliminary data.</text>
</comment>
<accession>A0ABN9L028</accession>
<reference evidence="1" key="1">
    <citation type="submission" date="2023-07" db="EMBL/GenBank/DDBJ databases">
        <authorList>
            <person name="Stuckert A."/>
        </authorList>
    </citation>
    <scope>NUCLEOTIDE SEQUENCE</scope>
</reference>
<organism evidence="1 2">
    <name type="scientific">Ranitomeya imitator</name>
    <name type="common">mimic poison frog</name>
    <dbReference type="NCBI Taxonomy" id="111125"/>
    <lineage>
        <taxon>Eukaryota</taxon>
        <taxon>Metazoa</taxon>
        <taxon>Chordata</taxon>
        <taxon>Craniata</taxon>
        <taxon>Vertebrata</taxon>
        <taxon>Euteleostomi</taxon>
        <taxon>Amphibia</taxon>
        <taxon>Batrachia</taxon>
        <taxon>Anura</taxon>
        <taxon>Neobatrachia</taxon>
        <taxon>Hyloidea</taxon>
        <taxon>Dendrobatidae</taxon>
        <taxon>Dendrobatinae</taxon>
        <taxon>Ranitomeya</taxon>
    </lineage>
</organism>
<dbReference type="PANTHER" id="PTHR13318:SF247">
    <property type="entry name" value="GH16156P"/>
    <property type="match status" value="1"/>
</dbReference>
<dbReference type="SUPFAM" id="SSF52047">
    <property type="entry name" value="RNI-like"/>
    <property type="match status" value="1"/>
</dbReference>
<dbReference type="EMBL" id="CAUEEQ010005125">
    <property type="protein sequence ID" value="CAJ0928419.1"/>
    <property type="molecule type" value="Genomic_DNA"/>
</dbReference>
<gene>
    <name evidence="1" type="ORF">RIMI_LOCUS3421786</name>
</gene>
<dbReference type="Proteomes" id="UP001176940">
    <property type="component" value="Unassembled WGS sequence"/>
</dbReference>
<proteinExistence type="predicted"/>
<keyword evidence="2" id="KW-1185">Reference proteome</keyword>